<proteinExistence type="predicted"/>
<dbReference type="InterPro" id="IPR000014">
    <property type="entry name" value="PAS"/>
</dbReference>
<dbReference type="InterPro" id="IPR035965">
    <property type="entry name" value="PAS-like_dom_sf"/>
</dbReference>
<dbReference type="Proteomes" id="UP001524460">
    <property type="component" value="Unassembled WGS sequence"/>
</dbReference>
<dbReference type="Gene3D" id="3.30.450.20">
    <property type="entry name" value="PAS domain"/>
    <property type="match status" value="1"/>
</dbReference>
<protein>
    <submittedName>
        <fullName evidence="2">PAS domain-containing protein</fullName>
    </submittedName>
</protein>
<dbReference type="EMBL" id="JANEYT010000028">
    <property type="protein sequence ID" value="MCQ1059029.1"/>
    <property type="molecule type" value="Genomic_DNA"/>
</dbReference>
<dbReference type="SUPFAM" id="SSF55785">
    <property type="entry name" value="PYP-like sensor domain (PAS domain)"/>
    <property type="match status" value="1"/>
</dbReference>
<organism evidence="2 3">
    <name type="scientific">Photobacterium pectinilyticum</name>
    <dbReference type="NCBI Taxonomy" id="2906793"/>
    <lineage>
        <taxon>Bacteria</taxon>
        <taxon>Pseudomonadati</taxon>
        <taxon>Pseudomonadota</taxon>
        <taxon>Gammaproteobacteria</taxon>
        <taxon>Vibrionales</taxon>
        <taxon>Vibrionaceae</taxon>
        <taxon>Photobacterium</taxon>
    </lineage>
</organism>
<name>A0ABT1N2U2_9GAMM</name>
<comment type="caution">
    <text evidence="2">The sequence shown here is derived from an EMBL/GenBank/DDBJ whole genome shotgun (WGS) entry which is preliminary data.</text>
</comment>
<feature type="domain" description="PAS" evidence="1">
    <location>
        <begin position="32"/>
        <end position="63"/>
    </location>
</feature>
<dbReference type="Pfam" id="PF08448">
    <property type="entry name" value="PAS_4"/>
    <property type="match status" value="1"/>
</dbReference>
<dbReference type="CDD" id="cd00130">
    <property type="entry name" value="PAS"/>
    <property type="match status" value="1"/>
</dbReference>
<accession>A0ABT1N2U2</accession>
<evidence type="ECO:0000259" key="1">
    <source>
        <dbReference type="PROSITE" id="PS50112"/>
    </source>
</evidence>
<keyword evidence="3" id="KW-1185">Reference proteome</keyword>
<dbReference type="InterPro" id="IPR013656">
    <property type="entry name" value="PAS_4"/>
</dbReference>
<reference evidence="2 3" key="1">
    <citation type="submission" date="2022-07" db="EMBL/GenBank/DDBJ databases">
        <title>Photobacterium pectinilyticum sp. nov., a marine bacterium isolated from surface seawater of Qingdao offshore.</title>
        <authorList>
            <person name="Wang X."/>
        </authorList>
    </citation>
    <scope>NUCLEOTIDE SEQUENCE [LARGE SCALE GENOMIC DNA]</scope>
    <source>
        <strain evidence="2 3">ZSDE20</strain>
    </source>
</reference>
<evidence type="ECO:0000313" key="3">
    <source>
        <dbReference type="Proteomes" id="UP001524460"/>
    </source>
</evidence>
<dbReference type="PROSITE" id="PS50112">
    <property type="entry name" value="PAS"/>
    <property type="match status" value="1"/>
</dbReference>
<evidence type="ECO:0000313" key="2">
    <source>
        <dbReference type="EMBL" id="MCQ1059029.1"/>
    </source>
</evidence>
<dbReference type="RefSeq" id="WP_255043059.1">
    <property type="nucleotide sequence ID" value="NZ_JANEYT010000028.1"/>
</dbReference>
<gene>
    <name evidence="2" type="ORF">NHN17_13285</name>
</gene>
<dbReference type="NCBIfam" id="TIGR00229">
    <property type="entry name" value="sensory_box"/>
    <property type="match status" value="1"/>
</dbReference>
<sequence>MLSLVKYMNITNQQYLYTIGLRYKHCSNPSAVYDKDGNFVSVNKAFKNVFGLEGKEIIGKSLLRLEHNLTEHSDIINEQNNSVVYNRVQLFSLHIIKTHSSCTAFYVSKMPLINERGDVIGIDVNLYESGLIHTFSASLNDTFNKKSAALKNATTVINSNKLNDTFTPLQETYSYFILCGFSNEFISGVLNRSKKTVENNISRLIDKAQTVYCGGIFNRRSFREYLISNNITNLSPAGIMNSRIQTISVSPFLFDNTI</sequence>